<feature type="domain" description="RNA polymerase sigma factor 70 region 4 type 2" evidence="6">
    <location>
        <begin position="146"/>
        <end position="195"/>
    </location>
</feature>
<dbReference type="GO" id="GO:0006352">
    <property type="term" value="P:DNA-templated transcription initiation"/>
    <property type="evidence" value="ECO:0007669"/>
    <property type="project" value="InterPro"/>
</dbReference>
<dbReference type="Gene3D" id="1.10.10.10">
    <property type="entry name" value="Winged helix-like DNA-binding domain superfamily/Winged helix DNA-binding domain"/>
    <property type="match status" value="1"/>
</dbReference>
<keyword evidence="3" id="KW-0731">Sigma factor</keyword>
<evidence type="ECO:0000256" key="4">
    <source>
        <dbReference type="ARBA" id="ARBA00023163"/>
    </source>
</evidence>
<dbReference type="PANTHER" id="PTHR43133">
    <property type="entry name" value="RNA POLYMERASE ECF-TYPE SIGMA FACTO"/>
    <property type="match status" value="1"/>
</dbReference>
<evidence type="ECO:0000256" key="3">
    <source>
        <dbReference type="ARBA" id="ARBA00023082"/>
    </source>
</evidence>
<dbReference type="PANTHER" id="PTHR43133:SF46">
    <property type="entry name" value="RNA POLYMERASE SIGMA-70 FACTOR ECF SUBFAMILY"/>
    <property type="match status" value="1"/>
</dbReference>
<keyword evidence="4" id="KW-0804">Transcription</keyword>
<evidence type="ECO:0000256" key="1">
    <source>
        <dbReference type="ARBA" id="ARBA00010641"/>
    </source>
</evidence>
<dbReference type="Gene3D" id="1.10.1740.10">
    <property type="match status" value="1"/>
</dbReference>
<evidence type="ECO:0000313" key="8">
    <source>
        <dbReference type="Proteomes" id="UP000184287"/>
    </source>
</evidence>
<dbReference type="Pfam" id="PF08281">
    <property type="entry name" value="Sigma70_r4_2"/>
    <property type="match status" value="1"/>
</dbReference>
<dbReference type="GO" id="GO:0016987">
    <property type="term" value="F:sigma factor activity"/>
    <property type="evidence" value="ECO:0007669"/>
    <property type="project" value="UniProtKB-KW"/>
</dbReference>
<evidence type="ECO:0000259" key="6">
    <source>
        <dbReference type="Pfam" id="PF08281"/>
    </source>
</evidence>
<dbReference type="InterPro" id="IPR014327">
    <property type="entry name" value="RNA_pol_sigma70_bacteroid"/>
</dbReference>
<dbReference type="NCBIfam" id="TIGR02985">
    <property type="entry name" value="Sig70_bacteroi1"/>
    <property type="match status" value="1"/>
</dbReference>
<dbReference type="SUPFAM" id="SSF88659">
    <property type="entry name" value="Sigma3 and sigma4 domains of RNA polymerase sigma factors"/>
    <property type="match status" value="1"/>
</dbReference>
<dbReference type="GO" id="GO:0003677">
    <property type="term" value="F:DNA binding"/>
    <property type="evidence" value="ECO:0007669"/>
    <property type="project" value="InterPro"/>
</dbReference>
<dbReference type="STRING" id="288992.SAMN04488522_104582"/>
<dbReference type="EMBL" id="FQUQ01000004">
    <property type="protein sequence ID" value="SHG13144.1"/>
    <property type="molecule type" value="Genomic_DNA"/>
</dbReference>
<dbReference type="InterPro" id="IPR013249">
    <property type="entry name" value="RNA_pol_sigma70_r4_t2"/>
</dbReference>
<feature type="domain" description="RNA polymerase sigma-70 region 2" evidence="5">
    <location>
        <begin position="48"/>
        <end position="112"/>
    </location>
</feature>
<keyword evidence="2" id="KW-0805">Transcription regulation</keyword>
<proteinExistence type="inferred from homology"/>
<evidence type="ECO:0000256" key="2">
    <source>
        <dbReference type="ARBA" id="ARBA00023015"/>
    </source>
</evidence>
<dbReference type="AlphaFoldDB" id="A0A1M5HB14"/>
<dbReference type="Pfam" id="PF04542">
    <property type="entry name" value="Sigma70_r2"/>
    <property type="match status" value="1"/>
</dbReference>
<dbReference type="InterPro" id="IPR036388">
    <property type="entry name" value="WH-like_DNA-bd_sf"/>
</dbReference>
<sequence length="212" mass="24703">MGVLLLNKVIITIFARGDDKMLNYQTISDNELAGLLKSGDRKAYTEIYNRYTWLLHIHAYKWMQDREEAKDIVHELFASLWTKRETLSFPENLSAYLYTAVRNRIFNVISHQKVESAYLSSLQQFIDEGTCVTDHLVREKQLAALIEKEVSALPPKMREVFELSRKSQLSHKEIAAQLDLSEQTVRKHVQHALKILRIKLGLIVFLFLISHY</sequence>
<reference evidence="8" key="1">
    <citation type="submission" date="2016-11" db="EMBL/GenBank/DDBJ databases">
        <authorList>
            <person name="Varghese N."/>
            <person name="Submissions S."/>
        </authorList>
    </citation>
    <scope>NUCLEOTIDE SEQUENCE [LARGE SCALE GENOMIC DNA]</scope>
    <source>
        <strain evidence="8">DSM 16990</strain>
    </source>
</reference>
<dbReference type="InterPro" id="IPR007627">
    <property type="entry name" value="RNA_pol_sigma70_r2"/>
</dbReference>
<evidence type="ECO:0000259" key="5">
    <source>
        <dbReference type="Pfam" id="PF04542"/>
    </source>
</evidence>
<dbReference type="InterPro" id="IPR013325">
    <property type="entry name" value="RNA_pol_sigma_r2"/>
</dbReference>
<dbReference type="NCBIfam" id="TIGR02937">
    <property type="entry name" value="sigma70-ECF"/>
    <property type="match status" value="1"/>
</dbReference>
<comment type="similarity">
    <text evidence="1">Belongs to the sigma-70 factor family. ECF subfamily.</text>
</comment>
<dbReference type="CDD" id="cd06171">
    <property type="entry name" value="Sigma70_r4"/>
    <property type="match status" value="1"/>
</dbReference>
<gene>
    <name evidence="7" type="ORF">SAMN04488522_104582</name>
</gene>
<evidence type="ECO:0000313" key="7">
    <source>
        <dbReference type="EMBL" id="SHG13144.1"/>
    </source>
</evidence>
<dbReference type="InterPro" id="IPR013324">
    <property type="entry name" value="RNA_pol_sigma_r3/r4-like"/>
</dbReference>
<keyword evidence="8" id="KW-1185">Reference proteome</keyword>
<dbReference type="SUPFAM" id="SSF88946">
    <property type="entry name" value="Sigma2 domain of RNA polymerase sigma factors"/>
    <property type="match status" value="1"/>
</dbReference>
<dbReference type="InterPro" id="IPR039425">
    <property type="entry name" value="RNA_pol_sigma-70-like"/>
</dbReference>
<protein>
    <submittedName>
        <fullName evidence="7">RNA polymerase sigma-70 factor, ECF subfamily</fullName>
    </submittedName>
</protein>
<dbReference type="InterPro" id="IPR014284">
    <property type="entry name" value="RNA_pol_sigma-70_dom"/>
</dbReference>
<organism evidence="7 8">
    <name type="scientific">Pedobacter caeni</name>
    <dbReference type="NCBI Taxonomy" id="288992"/>
    <lineage>
        <taxon>Bacteria</taxon>
        <taxon>Pseudomonadati</taxon>
        <taxon>Bacteroidota</taxon>
        <taxon>Sphingobacteriia</taxon>
        <taxon>Sphingobacteriales</taxon>
        <taxon>Sphingobacteriaceae</taxon>
        <taxon>Pedobacter</taxon>
    </lineage>
</organism>
<name>A0A1M5HB14_9SPHI</name>
<dbReference type="Proteomes" id="UP000184287">
    <property type="component" value="Unassembled WGS sequence"/>
</dbReference>
<accession>A0A1M5HB14</accession>